<feature type="transmembrane region" description="Helical" evidence="1">
    <location>
        <begin position="116"/>
        <end position="140"/>
    </location>
</feature>
<keyword evidence="1" id="KW-1133">Transmembrane helix</keyword>
<evidence type="ECO:0008006" key="4">
    <source>
        <dbReference type="Google" id="ProtNLM"/>
    </source>
</evidence>
<feature type="transmembrane region" description="Helical" evidence="1">
    <location>
        <begin position="65"/>
        <end position="84"/>
    </location>
</feature>
<reference evidence="2 3" key="1">
    <citation type="journal article" date="2016" name="Nat. Commun.">
        <title>Thousands of microbial genomes shed light on interconnected biogeochemical processes in an aquifer system.</title>
        <authorList>
            <person name="Anantharaman K."/>
            <person name="Brown C.T."/>
            <person name="Hug L.A."/>
            <person name="Sharon I."/>
            <person name="Castelle C.J."/>
            <person name="Probst A.J."/>
            <person name="Thomas B.C."/>
            <person name="Singh A."/>
            <person name="Wilkins M.J."/>
            <person name="Karaoz U."/>
            <person name="Brodie E.L."/>
            <person name="Williams K.H."/>
            <person name="Hubbard S.S."/>
            <person name="Banfield J.F."/>
        </authorList>
    </citation>
    <scope>NUCLEOTIDE SEQUENCE [LARGE SCALE GENOMIC DNA]</scope>
</reference>
<feature type="transmembrane region" description="Helical" evidence="1">
    <location>
        <begin position="93"/>
        <end position="110"/>
    </location>
</feature>
<dbReference type="Proteomes" id="UP000177690">
    <property type="component" value="Unassembled WGS sequence"/>
</dbReference>
<sequence length="151" mass="17566">MAYKIIGIILLVVVAAFLQGVNFYIFGVKPNWVLAVFLALAFVADFWFYLVMEFSALIVLRFQPAFSWELGALAVIIFLVFIAARQLPWKESINFLFLTFASPTLFYLLVNPKFLYFQIGIFLIELFYNLLLGLTVFFILKNYAPKSRFRF</sequence>
<dbReference type="STRING" id="1798409.A3I24_00045"/>
<accession>A0A1G1ZRY0</accession>
<keyword evidence="1" id="KW-0472">Membrane</keyword>
<protein>
    <recommendedName>
        <fullName evidence="4">Rod shape-determining protein MreD</fullName>
    </recommendedName>
</protein>
<name>A0A1G1ZRY0_9BACT</name>
<dbReference type="AlphaFoldDB" id="A0A1G1ZRY0"/>
<feature type="transmembrane region" description="Helical" evidence="1">
    <location>
        <begin position="6"/>
        <end position="25"/>
    </location>
</feature>
<dbReference type="EMBL" id="MHJL01000021">
    <property type="protein sequence ID" value="OGY67478.1"/>
    <property type="molecule type" value="Genomic_DNA"/>
</dbReference>
<evidence type="ECO:0000313" key="2">
    <source>
        <dbReference type="EMBL" id="OGY67478.1"/>
    </source>
</evidence>
<comment type="caution">
    <text evidence="2">The sequence shown here is derived from an EMBL/GenBank/DDBJ whole genome shotgun (WGS) entry which is preliminary data.</text>
</comment>
<gene>
    <name evidence="2" type="ORF">A3I24_00045</name>
</gene>
<evidence type="ECO:0000256" key="1">
    <source>
        <dbReference type="SAM" id="Phobius"/>
    </source>
</evidence>
<keyword evidence="1" id="KW-0812">Transmembrane</keyword>
<evidence type="ECO:0000313" key="3">
    <source>
        <dbReference type="Proteomes" id="UP000177690"/>
    </source>
</evidence>
<feature type="transmembrane region" description="Helical" evidence="1">
    <location>
        <begin position="32"/>
        <end position="59"/>
    </location>
</feature>
<proteinExistence type="predicted"/>
<organism evidence="2 3">
    <name type="scientific">Candidatus Harrisonbacteria bacterium RIFCSPLOWO2_02_FULL_41_13b</name>
    <dbReference type="NCBI Taxonomy" id="1798409"/>
    <lineage>
        <taxon>Bacteria</taxon>
        <taxon>Candidatus Harrisoniibacteriota</taxon>
    </lineage>
</organism>